<dbReference type="SMART" id="SM00343">
    <property type="entry name" value="ZnF_C2HC"/>
    <property type="match status" value="1"/>
</dbReference>
<comment type="caution">
    <text evidence="6">The sequence shown here is derived from an EMBL/GenBank/DDBJ whole genome shotgun (WGS) entry which is preliminary data.</text>
</comment>
<dbReference type="GO" id="GO:0005634">
    <property type="term" value="C:nucleus"/>
    <property type="evidence" value="ECO:0007669"/>
    <property type="project" value="UniProtKB-SubCell"/>
</dbReference>
<feature type="domain" description="CCHC-type" evidence="5">
    <location>
        <begin position="43"/>
        <end position="56"/>
    </location>
</feature>
<evidence type="ECO:0000256" key="1">
    <source>
        <dbReference type="ARBA" id="ARBA00004123"/>
    </source>
</evidence>
<dbReference type="PROSITE" id="PS50158">
    <property type="entry name" value="ZF_CCHC"/>
    <property type="match status" value="1"/>
</dbReference>
<feature type="compositionally biased region" description="Basic and acidic residues" evidence="4">
    <location>
        <begin position="110"/>
        <end position="209"/>
    </location>
</feature>
<keyword evidence="7" id="KW-1185">Reference proteome</keyword>
<dbReference type="EMBL" id="NMUH01004545">
    <property type="protein sequence ID" value="MQM09998.1"/>
    <property type="molecule type" value="Genomic_DNA"/>
</dbReference>
<gene>
    <name evidence="6" type="ORF">Taro_042887</name>
</gene>
<evidence type="ECO:0000256" key="3">
    <source>
        <dbReference type="PROSITE-ProRule" id="PRU00047"/>
    </source>
</evidence>
<sequence>MGLQMDNTLIDDRRIHVDFSQSVSKLWAKYRHGTKNQTSKGGCFKCGAPDHIAKDCGEGSNRKHGGEKYVLKEDSAQRGGTRHQSYDMVFDEDTLGSPQNPGDGTKRRKTENWDSEDSKHRGHGRRETGFRNDNHRHDKGERSSREDERSQLSRRGYEHHRDRTGGHRDGERHEHKESKTWHESRHEKDDNHGYRKRSNDADGCRRDDRVEEDDSKDGRGPRKESHDSERNRRDGGYRTESKDWDDRDHRNESRHRDGHEKDHEDYGRRRKDEDAVRDRERRHRDEKRR</sequence>
<dbReference type="Pfam" id="PF00098">
    <property type="entry name" value="zf-CCHC"/>
    <property type="match status" value="1"/>
</dbReference>
<comment type="subcellular location">
    <subcellularLocation>
        <location evidence="1">Nucleus</location>
    </subcellularLocation>
</comment>
<keyword evidence="3" id="KW-0862">Zinc</keyword>
<dbReference type="InterPro" id="IPR035542">
    <property type="entry name" value="CRIP"/>
</dbReference>
<keyword evidence="3" id="KW-0479">Metal-binding</keyword>
<keyword evidence="3" id="KW-0863">Zinc-finger</keyword>
<dbReference type="Proteomes" id="UP000652761">
    <property type="component" value="Unassembled WGS sequence"/>
</dbReference>
<keyword evidence="2" id="KW-0539">Nucleus</keyword>
<name>A0A843WU29_COLES</name>
<organism evidence="6 7">
    <name type="scientific">Colocasia esculenta</name>
    <name type="common">Wild taro</name>
    <name type="synonym">Arum esculentum</name>
    <dbReference type="NCBI Taxonomy" id="4460"/>
    <lineage>
        <taxon>Eukaryota</taxon>
        <taxon>Viridiplantae</taxon>
        <taxon>Streptophyta</taxon>
        <taxon>Embryophyta</taxon>
        <taxon>Tracheophyta</taxon>
        <taxon>Spermatophyta</taxon>
        <taxon>Magnoliopsida</taxon>
        <taxon>Liliopsida</taxon>
        <taxon>Araceae</taxon>
        <taxon>Aroideae</taxon>
        <taxon>Colocasieae</taxon>
        <taxon>Colocasia</taxon>
    </lineage>
</organism>
<dbReference type="InterPro" id="IPR001878">
    <property type="entry name" value="Znf_CCHC"/>
</dbReference>
<evidence type="ECO:0000313" key="7">
    <source>
        <dbReference type="Proteomes" id="UP000652761"/>
    </source>
</evidence>
<dbReference type="GO" id="GO:0008270">
    <property type="term" value="F:zinc ion binding"/>
    <property type="evidence" value="ECO:0007669"/>
    <property type="project" value="UniProtKB-KW"/>
</dbReference>
<protein>
    <recommendedName>
        <fullName evidence="5">CCHC-type domain-containing protein</fullName>
    </recommendedName>
</protein>
<feature type="compositionally biased region" description="Basic and acidic residues" evidence="4">
    <location>
        <begin position="55"/>
        <end position="76"/>
    </location>
</feature>
<dbReference type="PANTHER" id="PTHR45843:SF1">
    <property type="entry name" value="PEPTIDYL-PROLYL CIS-TRANS ISOMERASE-LIKE 4"/>
    <property type="match status" value="1"/>
</dbReference>
<dbReference type="GO" id="GO:0003676">
    <property type="term" value="F:nucleic acid binding"/>
    <property type="evidence" value="ECO:0007669"/>
    <property type="project" value="InterPro"/>
</dbReference>
<evidence type="ECO:0000259" key="5">
    <source>
        <dbReference type="PROSITE" id="PS50158"/>
    </source>
</evidence>
<evidence type="ECO:0000313" key="6">
    <source>
        <dbReference type="EMBL" id="MQM09998.1"/>
    </source>
</evidence>
<evidence type="ECO:0000256" key="4">
    <source>
        <dbReference type="SAM" id="MobiDB-lite"/>
    </source>
</evidence>
<feature type="compositionally biased region" description="Basic residues" evidence="4">
    <location>
        <begin position="280"/>
        <end position="289"/>
    </location>
</feature>
<feature type="region of interest" description="Disordered" evidence="4">
    <location>
        <begin position="55"/>
        <end position="289"/>
    </location>
</feature>
<feature type="compositionally biased region" description="Basic and acidic residues" evidence="4">
    <location>
        <begin position="216"/>
        <end position="279"/>
    </location>
</feature>
<accession>A0A843WU29</accession>
<proteinExistence type="predicted"/>
<evidence type="ECO:0000256" key="2">
    <source>
        <dbReference type="ARBA" id="ARBA00023242"/>
    </source>
</evidence>
<dbReference type="PANTHER" id="PTHR45843">
    <property type="entry name" value="PEPTIDYL-PROLYL CIS-TRANS ISOMERASE-LIKE 4"/>
    <property type="match status" value="1"/>
</dbReference>
<dbReference type="OrthoDB" id="2083at2759"/>
<reference evidence="6" key="1">
    <citation type="submission" date="2017-07" db="EMBL/GenBank/DDBJ databases">
        <title>Taro Niue Genome Assembly and Annotation.</title>
        <authorList>
            <person name="Atibalentja N."/>
            <person name="Keating K."/>
            <person name="Fields C.J."/>
        </authorList>
    </citation>
    <scope>NUCLEOTIDE SEQUENCE</scope>
    <source>
        <strain evidence="6">Niue_2</strain>
        <tissue evidence="6">Leaf</tissue>
    </source>
</reference>
<dbReference type="AlphaFoldDB" id="A0A843WU29"/>